<evidence type="ECO:0000256" key="2">
    <source>
        <dbReference type="ARBA" id="ARBA00022448"/>
    </source>
</evidence>
<dbReference type="Pfam" id="PF01545">
    <property type="entry name" value="Cation_efflux"/>
    <property type="match status" value="1"/>
</dbReference>
<evidence type="ECO:0000313" key="8">
    <source>
        <dbReference type="EMBL" id="MTH58617.1"/>
    </source>
</evidence>
<keyword evidence="4 6" id="KW-1133">Transmembrane helix</keyword>
<dbReference type="AlphaFoldDB" id="A0A844HJT0"/>
<comment type="caution">
    <text evidence="8">The sequence shown here is derived from an EMBL/GenBank/DDBJ whole genome shotgun (WGS) entry which is preliminary data.</text>
</comment>
<feature type="transmembrane region" description="Helical" evidence="6">
    <location>
        <begin position="120"/>
        <end position="138"/>
    </location>
</feature>
<sequence>MQTEQGILRLSILVTFALAAFGVVFGVLTGSSSIIFDGVYSALDASMTILALLVSRLITQSMGERTRARLVRHFTMGFWHLEPMVLGLSGFLLIGAAGYALANAVSSLLSGGRVLAFDHAILYAALTLCVALGMALFVRRANRRIGSAFLELDAKAWMISAAMTGALFVAFAFGWAIQGTSWQSVSPYIDPAVLALVCLVVLPAPLPTVRQALADIMLVTPQDLKTHVDEVACSIVTRHGFLGHVAYVARVGRGRQIELFFIVPRGAPARSLEEWDQIRDEVGRDIGDEGPDRWLTIAFTTDPEWAT</sequence>
<proteinExistence type="predicted"/>
<dbReference type="PANTHER" id="PTHR43840:SF15">
    <property type="entry name" value="MITOCHONDRIAL METAL TRANSPORTER 1-RELATED"/>
    <property type="match status" value="1"/>
</dbReference>
<accession>A0A844HJT0</accession>
<dbReference type="Gene3D" id="1.20.1510.10">
    <property type="entry name" value="Cation efflux protein transmembrane domain"/>
    <property type="match status" value="1"/>
</dbReference>
<evidence type="ECO:0000256" key="3">
    <source>
        <dbReference type="ARBA" id="ARBA00022692"/>
    </source>
</evidence>
<feature type="transmembrane region" description="Helical" evidence="6">
    <location>
        <begin position="7"/>
        <end position="28"/>
    </location>
</feature>
<evidence type="ECO:0000259" key="7">
    <source>
        <dbReference type="Pfam" id="PF01545"/>
    </source>
</evidence>
<dbReference type="PANTHER" id="PTHR43840">
    <property type="entry name" value="MITOCHONDRIAL METAL TRANSPORTER 1-RELATED"/>
    <property type="match status" value="1"/>
</dbReference>
<dbReference type="SUPFAM" id="SSF161111">
    <property type="entry name" value="Cation efflux protein transmembrane domain-like"/>
    <property type="match status" value="1"/>
</dbReference>
<dbReference type="GO" id="GO:0005886">
    <property type="term" value="C:plasma membrane"/>
    <property type="evidence" value="ECO:0007669"/>
    <property type="project" value="TreeGrafter"/>
</dbReference>
<dbReference type="InterPro" id="IPR058533">
    <property type="entry name" value="Cation_efflux_TM"/>
</dbReference>
<reference evidence="8 9" key="1">
    <citation type="submission" date="2019-11" db="EMBL/GenBank/DDBJ databases">
        <authorList>
            <person name="Dong K."/>
        </authorList>
    </citation>
    <scope>NUCLEOTIDE SEQUENCE [LARGE SCALE GENOMIC DNA]</scope>
    <source>
        <strain evidence="8 9">NBRC 112902</strain>
    </source>
</reference>
<feature type="domain" description="Cation efflux protein transmembrane" evidence="7">
    <location>
        <begin position="9"/>
        <end position="217"/>
    </location>
</feature>
<comment type="subcellular location">
    <subcellularLocation>
        <location evidence="1">Membrane</location>
        <topology evidence="1">Multi-pass membrane protein</topology>
    </subcellularLocation>
</comment>
<dbReference type="Proteomes" id="UP000449846">
    <property type="component" value="Unassembled WGS sequence"/>
</dbReference>
<feature type="transmembrane region" description="Helical" evidence="6">
    <location>
        <begin position="159"/>
        <end position="177"/>
    </location>
</feature>
<evidence type="ECO:0000256" key="5">
    <source>
        <dbReference type="ARBA" id="ARBA00023136"/>
    </source>
</evidence>
<dbReference type="GO" id="GO:0015341">
    <property type="term" value="F:zinc efflux antiporter activity"/>
    <property type="evidence" value="ECO:0007669"/>
    <property type="project" value="TreeGrafter"/>
</dbReference>
<dbReference type="GO" id="GO:0015093">
    <property type="term" value="F:ferrous iron transmembrane transporter activity"/>
    <property type="evidence" value="ECO:0007669"/>
    <property type="project" value="TreeGrafter"/>
</dbReference>
<dbReference type="RefSeq" id="WP_155038482.1">
    <property type="nucleotide sequence ID" value="NZ_JBHGCD010000001.1"/>
</dbReference>
<dbReference type="GO" id="GO:0015086">
    <property type="term" value="F:cadmium ion transmembrane transporter activity"/>
    <property type="evidence" value="ECO:0007669"/>
    <property type="project" value="TreeGrafter"/>
</dbReference>
<keyword evidence="2" id="KW-0813">Transport</keyword>
<protein>
    <submittedName>
        <fullName evidence="8">Cation transporter</fullName>
    </submittedName>
</protein>
<feature type="transmembrane region" description="Helical" evidence="6">
    <location>
        <begin position="189"/>
        <end position="209"/>
    </location>
</feature>
<dbReference type="InterPro" id="IPR050291">
    <property type="entry name" value="CDF_Transporter"/>
</dbReference>
<name>A0A844HJT0_9RHOB</name>
<dbReference type="EMBL" id="WMIG01000001">
    <property type="protein sequence ID" value="MTH58617.1"/>
    <property type="molecule type" value="Genomic_DNA"/>
</dbReference>
<evidence type="ECO:0000256" key="1">
    <source>
        <dbReference type="ARBA" id="ARBA00004141"/>
    </source>
</evidence>
<organism evidence="8 9">
    <name type="scientific">Paracoccus litorisediminis</name>
    <dbReference type="NCBI Taxonomy" id="2006130"/>
    <lineage>
        <taxon>Bacteria</taxon>
        <taxon>Pseudomonadati</taxon>
        <taxon>Pseudomonadota</taxon>
        <taxon>Alphaproteobacteria</taxon>
        <taxon>Rhodobacterales</taxon>
        <taxon>Paracoccaceae</taxon>
        <taxon>Paracoccus</taxon>
    </lineage>
</organism>
<dbReference type="OrthoDB" id="2388015at2"/>
<dbReference type="GO" id="GO:0006882">
    <property type="term" value="P:intracellular zinc ion homeostasis"/>
    <property type="evidence" value="ECO:0007669"/>
    <property type="project" value="TreeGrafter"/>
</dbReference>
<keyword evidence="5 6" id="KW-0472">Membrane</keyword>
<feature type="transmembrane region" description="Helical" evidence="6">
    <location>
        <begin position="79"/>
        <end position="100"/>
    </location>
</feature>
<evidence type="ECO:0000256" key="6">
    <source>
        <dbReference type="SAM" id="Phobius"/>
    </source>
</evidence>
<evidence type="ECO:0000256" key="4">
    <source>
        <dbReference type="ARBA" id="ARBA00022989"/>
    </source>
</evidence>
<gene>
    <name evidence="8" type="ORF">GL300_05270</name>
</gene>
<keyword evidence="3 6" id="KW-0812">Transmembrane</keyword>
<evidence type="ECO:0000313" key="9">
    <source>
        <dbReference type="Proteomes" id="UP000449846"/>
    </source>
</evidence>
<feature type="transmembrane region" description="Helical" evidence="6">
    <location>
        <begin position="34"/>
        <end position="58"/>
    </location>
</feature>
<keyword evidence="9" id="KW-1185">Reference proteome</keyword>
<dbReference type="InterPro" id="IPR027469">
    <property type="entry name" value="Cation_efflux_TMD_sf"/>
</dbReference>